<dbReference type="Proteomes" id="UP000264840">
    <property type="component" value="Unplaced"/>
</dbReference>
<dbReference type="PROSITE" id="PS51911">
    <property type="entry name" value="C2_AIDA"/>
    <property type="match status" value="1"/>
</dbReference>
<dbReference type="SUPFAM" id="SSF109779">
    <property type="entry name" value="Domain from hypothetical 2610208m17rik protein"/>
    <property type="match status" value="1"/>
</dbReference>
<name>A0A3Q2X0S8_HAPBU</name>
<protein>
    <submittedName>
        <fullName evidence="5">Axin interactor, dorsalization associated</fullName>
    </submittedName>
</protein>
<dbReference type="InterPro" id="IPR025939">
    <property type="entry name" value="Aida_C"/>
</dbReference>
<evidence type="ECO:0000313" key="6">
    <source>
        <dbReference type="Proteomes" id="UP000264840"/>
    </source>
</evidence>
<proteinExistence type="inferred from homology"/>
<dbReference type="Ensembl" id="ENSHBUT00000024673.1">
    <property type="protein sequence ID" value="ENSHBUP00000032076.1"/>
    <property type="gene ID" value="ENSHBUG00000018186.1"/>
</dbReference>
<evidence type="ECO:0000256" key="2">
    <source>
        <dbReference type="ARBA" id="ARBA00022473"/>
    </source>
</evidence>
<evidence type="ECO:0000313" key="5">
    <source>
        <dbReference type="Ensembl" id="ENSHBUP00000032076.1"/>
    </source>
</evidence>
<dbReference type="GO" id="GO:0046329">
    <property type="term" value="P:negative regulation of JNK cascade"/>
    <property type="evidence" value="ECO:0007669"/>
    <property type="project" value="Ensembl"/>
</dbReference>
<sequence length="376" mass="42076">MSDVNKTIQKWHASFKKGTDFDSWGQLVEAIDEYQILARQLQKEVQSTNSSDFTEEQKVIITSACSFCTGVPVTLLKLTSVFFSFLLKKTLAKIATCLEMRSASLQCTQSKEEFNLEDLKKLETIIRNVLTYNKEFPFDVQPVPLRKIFAPGEEENLELEEEEDATAGAGSTEAFPPRAPGALHLFITRLSSHVIVTCCRVLEDHLTVCVCFFFCFCLFCWCRAWLHRSFPPASLAALQGTLLPRLPSEPGMTLLTIRIEKIGLKDAGQCIDPYMTISVKGTDPTVHAFSRLAWSCFYNLHSCCFQIGHTLFSAVLPRSLSPVHENLSAFSCGCRCKWCRSEPGAGYPRGHQKGRHVHSLQCGRGGPETCGEITKR</sequence>
<organism evidence="5 6">
    <name type="scientific">Haplochromis burtoni</name>
    <name type="common">Burton's mouthbrooder</name>
    <name type="synonym">Chromis burtoni</name>
    <dbReference type="NCBI Taxonomy" id="8153"/>
    <lineage>
        <taxon>Eukaryota</taxon>
        <taxon>Metazoa</taxon>
        <taxon>Chordata</taxon>
        <taxon>Craniata</taxon>
        <taxon>Vertebrata</taxon>
        <taxon>Euteleostomi</taxon>
        <taxon>Actinopterygii</taxon>
        <taxon>Neopterygii</taxon>
        <taxon>Teleostei</taxon>
        <taxon>Neoteleostei</taxon>
        <taxon>Acanthomorphata</taxon>
        <taxon>Ovalentaria</taxon>
        <taxon>Cichlomorphae</taxon>
        <taxon>Cichliformes</taxon>
        <taxon>Cichlidae</taxon>
        <taxon>African cichlids</taxon>
        <taxon>Pseudocrenilabrinae</taxon>
        <taxon>Haplochromini</taxon>
        <taxon>Haplochromis</taxon>
    </lineage>
</organism>
<comment type="similarity">
    <text evidence="1 3">Belongs to the AIDA family.</text>
</comment>
<keyword evidence="6" id="KW-1185">Reference proteome</keyword>
<dbReference type="GO" id="GO:0035091">
    <property type="term" value="F:phosphatidylinositol binding"/>
    <property type="evidence" value="ECO:0007669"/>
    <property type="project" value="Ensembl"/>
</dbReference>
<dbReference type="InterPro" id="IPR035892">
    <property type="entry name" value="C2_domain_sf"/>
</dbReference>
<dbReference type="InterPro" id="IPR036818">
    <property type="entry name" value="AIDA_N_sf"/>
</dbReference>
<dbReference type="PANTHER" id="PTHR28654:SF1">
    <property type="entry name" value="AXIN INTERACTOR, DORSALIZATION-ASSOCIATED PROTEIN"/>
    <property type="match status" value="1"/>
</dbReference>
<dbReference type="GeneTree" id="ENSGT00390000016465"/>
<dbReference type="Pfam" id="PF08910">
    <property type="entry name" value="Aida_N"/>
    <property type="match status" value="2"/>
</dbReference>
<dbReference type="GO" id="GO:0016020">
    <property type="term" value="C:membrane"/>
    <property type="evidence" value="ECO:0007669"/>
    <property type="project" value="Ensembl"/>
</dbReference>
<evidence type="ECO:0000256" key="1">
    <source>
        <dbReference type="ARBA" id="ARBA00007205"/>
    </source>
</evidence>
<dbReference type="Gene3D" id="2.60.40.150">
    <property type="entry name" value="C2 domain"/>
    <property type="match status" value="1"/>
</dbReference>
<feature type="domain" description="C2 Aida-type" evidence="4">
    <location>
        <begin position="243"/>
        <end position="280"/>
    </location>
</feature>
<dbReference type="InterPro" id="IPR023421">
    <property type="entry name" value="AIDA_N"/>
</dbReference>
<accession>A0A3Q2X0S8</accession>
<evidence type="ECO:0000259" key="4">
    <source>
        <dbReference type="PROSITE" id="PS51911"/>
    </source>
</evidence>
<dbReference type="GO" id="GO:2000016">
    <property type="term" value="P:negative regulation of determination of dorsal identity"/>
    <property type="evidence" value="ECO:0007669"/>
    <property type="project" value="Ensembl"/>
</dbReference>
<evidence type="ECO:0000256" key="3">
    <source>
        <dbReference type="PROSITE-ProRule" id="PRU01259"/>
    </source>
</evidence>
<dbReference type="GO" id="GO:0048264">
    <property type="term" value="P:determination of ventral identity"/>
    <property type="evidence" value="ECO:0007669"/>
    <property type="project" value="Ensembl"/>
</dbReference>
<dbReference type="Gene3D" id="1.20.120.360">
    <property type="entry name" value="Axin interactor, dorsalization-associated protein, N-terminal domain"/>
    <property type="match status" value="2"/>
</dbReference>
<reference evidence="5" key="2">
    <citation type="submission" date="2025-09" db="UniProtKB">
        <authorList>
            <consortium name="Ensembl"/>
        </authorList>
    </citation>
    <scope>IDENTIFICATION</scope>
</reference>
<dbReference type="Pfam" id="PF14186">
    <property type="entry name" value="Aida_C2"/>
    <property type="match status" value="1"/>
</dbReference>
<dbReference type="AlphaFoldDB" id="A0A3Q2X0S8"/>
<keyword evidence="2" id="KW-0217">Developmental protein</keyword>
<reference evidence="5" key="1">
    <citation type="submission" date="2025-08" db="UniProtKB">
        <authorList>
            <consortium name="Ensembl"/>
        </authorList>
    </citation>
    <scope>IDENTIFICATION</scope>
</reference>
<dbReference type="PANTHER" id="PTHR28654">
    <property type="entry name" value="AXIN INTERACTOR, DORSALIZATION-ASSOCIATED PROTEIN"/>
    <property type="match status" value="1"/>
</dbReference>